<evidence type="ECO:0000313" key="2">
    <source>
        <dbReference type="EMBL" id="EEU41160.1"/>
    </source>
</evidence>
<organism evidence="2 3">
    <name type="scientific">Fusarium vanettenii (strain ATCC MYA-4622 / CBS 123669 / FGSC 9596 / NRRL 45880 / 77-13-4)</name>
    <name type="common">Fusarium solani subsp. pisi</name>
    <dbReference type="NCBI Taxonomy" id="660122"/>
    <lineage>
        <taxon>Eukaryota</taxon>
        <taxon>Fungi</taxon>
        <taxon>Dikarya</taxon>
        <taxon>Ascomycota</taxon>
        <taxon>Pezizomycotina</taxon>
        <taxon>Sordariomycetes</taxon>
        <taxon>Hypocreomycetidae</taxon>
        <taxon>Hypocreales</taxon>
        <taxon>Nectriaceae</taxon>
        <taxon>Fusarium</taxon>
        <taxon>Fusarium solani species complex</taxon>
        <taxon>Fusarium vanettenii</taxon>
    </lineage>
</organism>
<feature type="compositionally biased region" description="Basic and acidic residues" evidence="1">
    <location>
        <begin position="89"/>
        <end position="106"/>
    </location>
</feature>
<dbReference type="OrthoDB" id="5104837at2759"/>
<feature type="compositionally biased region" description="Polar residues" evidence="1">
    <location>
        <begin position="107"/>
        <end position="118"/>
    </location>
</feature>
<dbReference type="eggNOG" id="ENOG502RBAQ">
    <property type="taxonomic scope" value="Eukaryota"/>
</dbReference>
<feature type="region of interest" description="Disordered" evidence="1">
    <location>
        <begin position="17"/>
        <end position="118"/>
    </location>
</feature>
<dbReference type="EMBL" id="GG698909">
    <property type="protein sequence ID" value="EEU41160.1"/>
    <property type="molecule type" value="Genomic_DNA"/>
</dbReference>
<dbReference type="AlphaFoldDB" id="C7Z3M1"/>
<dbReference type="InParanoid" id="C7Z3M1"/>
<name>C7Z3M1_FUSV7</name>
<dbReference type="VEuPathDB" id="FungiDB:NECHADRAFT_83298"/>
<evidence type="ECO:0000256" key="1">
    <source>
        <dbReference type="SAM" id="MobiDB-lite"/>
    </source>
</evidence>
<evidence type="ECO:0000313" key="3">
    <source>
        <dbReference type="Proteomes" id="UP000005206"/>
    </source>
</evidence>
<protein>
    <submittedName>
        <fullName evidence="2">Uncharacterized protein</fullName>
    </submittedName>
</protein>
<keyword evidence="3" id="KW-1185">Reference proteome</keyword>
<gene>
    <name evidence="2" type="ORF">NECHADRAFT_83298</name>
</gene>
<reference evidence="2 3" key="1">
    <citation type="journal article" date="2009" name="PLoS Genet.">
        <title>The genome of Nectria haematococca: contribution of supernumerary chromosomes to gene expansion.</title>
        <authorList>
            <person name="Coleman J.J."/>
            <person name="Rounsley S.D."/>
            <person name="Rodriguez-Carres M."/>
            <person name="Kuo A."/>
            <person name="Wasmann C.C."/>
            <person name="Grimwood J."/>
            <person name="Schmutz J."/>
            <person name="Taga M."/>
            <person name="White G.J."/>
            <person name="Zhou S."/>
            <person name="Schwartz D.C."/>
            <person name="Freitag M."/>
            <person name="Ma L.J."/>
            <person name="Danchin E.G."/>
            <person name="Henrissat B."/>
            <person name="Coutinho P.M."/>
            <person name="Nelson D.R."/>
            <person name="Straney D."/>
            <person name="Napoli C.A."/>
            <person name="Barker B.M."/>
            <person name="Gribskov M."/>
            <person name="Rep M."/>
            <person name="Kroken S."/>
            <person name="Molnar I."/>
            <person name="Rensing C."/>
            <person name="Kennell J.C."/>
            <person name="Zamora J."/>
            <person name="Farman M.L."/>
            <person name="Selker E.U."/>
            <person name="Salamov A."/>
            <person name="Shapiro H."/>
            <person name="Pangilinan J."/>
            <person name="Lindquist E."/>
            <person name="Lamers C."/>
            <person name="Grigoriev I.V."/>
            <person name="Geiser D.M."/>
            <person name="Covert S.F."/>
            <person name="Temporini E."/>
            <person name="Vanetten H.D."/>
        </authorList>
    </citation>
    <scope>NUCLEOTIDE SEQUENCE [LARGE SCALE GENOMIC DNA]</scope>
    <source>
        <strain evidence="3">ATCC MYA-4622 / CBS 123669 / FGSC 9596 / NRRL 45880 / 77-13-4</strain>
    </source>
</reference>
<sequence>MPRPNERPYVPQWLRDERAALRRKHPSLQALGANTNNGGDIPAHDTHHGGRAPGGNDSRGGRSSTGNTRRGGRSSGEANSDQHSNNPHRLREVPDDESRNTLRSESHSTTIAHQTNTLSPTRDRAFYIKEHLKQELEERVDALMQDGAEDVMMHLTPIYQTDLARARLNDALREEVVDSWDPQAHQAAEQVESGEGSVRVAEDVVDEGEAGDFWCANCDLITHNMGRCLNMRVSDGSVDGCILCDDLAHDVDQCPKFMQMTMKEKAYLLVYDRGCLPPLKTERGWFGYLLDWLNCDEAVDNNGTIALPSAFPWTPEFAKELCRGSGYETTVSLQDEFDVHGDTTRLPRDPATANFGRVWETYGYANVSHEDCQSDQSRQPERHD</sequence>
<dbReference type="GeneID" id="9675778"/>
<dbReference type="RefSeq" id="XP_003046873.1">
    <property type="nucleotide sequence ID" value="XM_003046827.1"/>
</dbReference>
<dbReference type="Proteomes" id="UP000005206">
    <property type="component" value="Chromosome 8"/>
</dbReference>
<accession>C7Z3M1</accession>
<dbReference type="HOGENOM" id="CLU_719783_0_0_1"/>
<feature type="compositionally biased region" description="Polar residues" evidence="1">
    <location>
        <begin position="77"/>
        <end position="87"/>
    </location>
</feature>
<proteinExistence type="predicted"/>
<dbReference type="KEGG" id="nhe:NECHADRAFT_83298"/>